<dbReference type="RefSeq" id="WP_045253218.1">
    <property type="nucleotide sequence ID" value="NZ_CP031425.1"/>
</dbReference>
<proteinExistence type="predicted"/>
<keyword evidence="3" id="KW-1185">Reference proteome</keyword>
<gene>
    <name evidence="2" type="ORF">RN50_00803</name>
</gene>
<comment type="caution">
    <text evidence="2">The sequence shown here is derived from an EMBL/GenBank/DDBJ whole genome shotgun (WGS) entry which is preliminary data.</text>
</comment>
<dbReference type="EMBL" id="JYIU01000033">
    <property type="protein sequence ID" value="KJL24223.1"/>
    <property type="molecule type" value="Genomic_DNA"/>
</dbReference>
<dbReference type="Pfam" id="PF13761">
    <property type="entry name" value="DUF4166"/>
    <property type="match status" value="1"/>
</dbReference>
<sequence>MTAADTTHLSPYERALGERISELHPKTAWYFRTIPDGQVGVGTGVFTSAGSRHRSLWPVFRIAEALGVAFAGWERDVPFRIENRTVDGTAVAVRHFELPGRTWVMPDVVVLGANRILRNEIGPHRTVVTTFDIDVHDEAVVLSIRRVGLRLGPLRIAAPRFLRPRIRLVERWDAATERHHVNMTIDAPLLGRVYEYTGFFSYAIESETP</sequence>
<dbReference type="Proteomes" id="UP000033572">
    <property type="component" value="Unassembled WGS sequence"/>
</dbReference>
<organism evidence="2 3">
    <name type="scientific">Microbacterium foliorum</name>
    <dbReference type="NCBI Taxonomy" id="104336"/>
    <lineage>
        <taxon>Bacteria</taxon>
        <taxon>Bacillati</taxon>
        <taxon>Actinomycetota</taxon>
        <taxon>Actinomycetes</taxon>
        <taxon>Micrococcales</taxon>
        <taxon>Microbacteriaceae</taxon>
        <taxon>Microbacterium</taxon>
    </lineage>
</organism>
<dbReference type="AlphaFoldDB" id="A0A0F0KTN8"/>
<evidence type="ECO:0000313" key="3">
    <source>
        <dbReference type="Proteomes" id="UP000033572"/>
    </source>
</evidence>
<dbReference type="InterPro" id="IPR025311">
    <property type="entry name" value="DUF4166"/>
</dbReference>
<dbReference type="PATRIC" id="fig|104336.4.peg.826"/>
<dbReference type="KEGG" id="mfol:DXT68_11870"/>
<feature type="domain" description="DUF4166" evidence="1">
    <location>
        <begin position="23"/>
        <end position="200"/>
    </location>
</feature>
<name>A0A0F0KTN8_9MICO</name>
<reference evidence="2 3" key="1">
    <citation type="submission" date="2015-02" db="EMBL/GenBank/DDBJ databases">
        <title>Draft genome sequences of ten Microbacterium spp. with emphasis on heavy metal contaminated environments.</title>
        <authorList>
            <person name="Corretto E."/>
        </authorList>
    </citation>
    <scope>NUCLEOTIDE SEQUENCE [LARGE SCALE GENOMIC DNA]</scope>
    <source>
        <strain evidence="2 3">DSM 12966</strain>
    </source>
</reference>
<evidence type="ECO:0000313" key="2">
    <source>
        <dbReference type="EMBL" id="KJL24223.1"/>
    </source>
</evidence>
<dbReference type="GeneID" id="94445092"/>
<evidence type="ECO:0000259" key="1">
    <source>
        <dbReference type="Pfam" id="PF13761"/>
    </source>
</evidence>
<accession>A0A0F0KTN8</accession>
<protein>
    <recommendedName>
        <fullName evidence="1">DUF4166 domain-containing protein</fullName>
    </recommendedName>
</protein>